<gene>
    <name evidence="2" type="ORF">BECKFM1743A_GA0114220_102701</name>
    <name evidence="3" type="ORF">BECKFM1743B_GA0114221_100536</name>
    <name evidence="1" type="ORF">BECKFM1743C_GA0114222_100526</name>
</gene>
<protein>
    <submittedName>
        <fullName evidence="1">Uncharacterized protein</fullName>
    </submittedName>
</protein>
<accession>A0A450S7W1</accession>
<evidence type="ECO:0000313" key="1">
    <source>
        <dbReference type="EMBL" id="VFJ47943.1"/>
    </source>
</evidence>
<dbReference type="InterPro" id="IPR038573">
    <property type="entry name" value="BrnT_sf"/>
</dbReference>
<dbReference type="EMBL" id="CAADFA010000052">
    <property type="protein sequence ID" value="VFJ47943.1"/>
    <property type="molecule type" value="Genomic_DNA"/>
</dbReference>
<evidence type="ECO:0000313" key="3">
    <source>
        <dbReference type="EMBL" id="VFK07918.1"/>
    </source>
</evidence>
<dbReference type="EMBL" id="CAADEZ010000270">
    <property type="protein sequence ID" value="VFJ60717.1"/>
    <property type="molecule type" value="Genomic_DNA"/>
</dbReference>
<dbReference type="InterPro" id="IPR007460">
    <property type="entry name" value="BrnT_toxin"/>
</dbReference>
<proteinExistence type="predicted"/>
<dbReference type="Gene3D" id="3.10.450.530">
    <property type="entry name" value="Ribonuclease toxin, BrnT, of type II toxin-antitoxin system"/>
    <property type="match status" value="1"/>
</dbReference>
<sequence length="100" mass="11790">MRTTELQFEWSNLKSASNERKHDGISFREAQTVFADDLARLIPDPDHSYGEERFIILGMSARSRLLIVCHCQRRRNTIRIISARKADSHERKQYEEFTHA</sequence>
<evidence type="ECO:0000313" key="2">
    <source>
        <dbReference type="EMBL" id="VFJ60717.1"/>
    </source>
</evidence>
<dbReference type="AlphaFoldDB" id="A0A450S7W1"/>
<reference evidence="1" key="1">
    <citation type="submission" date="2019-02" db="EMBL/GenBank/DDBJ databases">
        <authorList>
            <person name="Gruber-Vodicka R. H."/>
            <person name="Seah K. B. B."/>
        </authorList>
    </citation>
    <scope>NUCLEOTIDE SEQUENCE</scope>
    <source>
        <strain evidence="2">BECK_BZ163</strain>
        <strain evidence="3">BECK_BZ164</strain>
        <strain evidence="1">BECK_BZ165</strain>
    </source>
</reference>
<name>A0A450S7W1_9GAMM</name>
<dbReference type="EMBL" id="CAADFL010000053">
    <property type="protein sequence ID" value="VFK07918.1"/>
    <property type="molecule type" value="Genomic_DNA"/>
</dbReference>
<dbReference type="Pfam" id="PF04365">
    <property type="entry name" value="BrnT_toxin"/>
    <property type="match status" value="1"/>
</dbReference>
<organism evidence="1">
    <name type="scientific">Candidatus Kentrum sp. FM</name>
    <dbReference type="NCBI Taxonomy" id="2126340"/>
    <lineage>
        <taxon>Bacteria</taxon>
        <taxon>Pseudomonadati</taxon>
        <taxon>Pseudomonadota</taxon>
        <taxon>Gammaproteobacteria</taxon>
        <taxon>Candidatus Kentrum</taxon>
    </lineage>
</organism>